<dbReference type="PROSITE" id="PS51374">
    <property type="entry name" value="NDPK_LIKE"/>
    <property type="match status" value="1"/>
</dbReference>
<evidence type="ECO:0000259" key="10">
    <source>
        <dbReference type="SMART" id="SM00562"/>
    </source>
</evidence>
<feature type="binding site" evidence="7">
    <location>
        <position position="89"/>
    </location>
    <ligand>
        <name>ATP</name>
        <dbReference type="ChEBI" id="CHEBI:30616"/>
    </ligand>
</feature>
<dbReference type="PROSITE" id="PS00469">
    <property type="entry name" value="NDPK"/>
    <property type="match status" value="1"/>
</dbReference>
<dbReference type="GO" id="GO:0006228">
    <property type="term" value="P:UTP biosynthetic process"/>
    <property type="evidence" value="ECO:0007669"/>
    <property type="project" value="InterPro"/>
</dbReference>
<dbReference type="STRING" id="1890364.A0A2P6NLN0"/>
<dbReference type="OrthoDB" id="2162449at2759"/>
<feature type="binding site" evidence="7">
    <location>
        <position position="95"/>
    </location>
    <ligand>
        <name>ATP</name>
        <dbReference type="ChEBI" id="CHEBI:30616"/>
    </ligand>
</feature>
<dbReference type="GO" id="GO:0006183">
    <property type="term" value="P:GTP biosynthetic process"/>
    <property type="evidence" value="ECO:0007669"/>
    <property type="project" value="InterPro"/>
</dbReference>
<comment type="cofactor">
    <cofactor evidence="1">
        <name>Mg(2+)</name>
        <dbReference type="ChEBI" id="CHEBI:18420"/>
    </cofactor>
</comment>
<feature type="binding site" evidence="7">
    <location>
        <position position="116"/>
    </location>
    <ligand>
        <name>ATP</name>
        <dbReference type="ChEBI" id="CHEBI:30616"/>
    </ligand>
</feature>
<dbReference type="SMART" id="SM00562">
    <property type="entry name" value="NDK"/>
    <property type="match status" value="1"/>
</dbReference>
<dbReference type="InterPro" id="IPR036850">
    <property type="entry name" value="NDK-like_dom_sf"/>
</dbReference>
<evidence type="ECO:0000313" key="12">
    <source>
        <dbReference type="Proteomes" id="UP000241769"/>
    </source>
</evidence>
<dbReference type="Gene3D" id="3.30.70.141">
    <property type="entry name" value="Nucleoside diphosphate kinase-like domain"/>
    <property type="match status" value="1"/>
</dbReference>
<keyword evidence="6 9" id="KW-0067">ATP-binding</keyword>
<dbReference type="FunFam" id="3.30.70.141:FF:000002">
    <property type="entry name" value="Nucleoside diphosphate kinase"/>
    <property type="match status" value="1"/>
</dbReference>
<dbReference type="InterPro" id="IPR001564">
    <property type="entry name" value="Nucleoside_diP_kinase"/>
</dbReference>
<accession>A0A2P6NLN0</accession>
<dbReference type="AlphaFoldDB" id="A0A2P6NLN0"/>
<feature type="domain" description="Nucleoside diphosphate kinase-like" evidence="10">
    <location>
        <begin position="5"/>
        <end position="142"/>
    </location>
</feature>
<keyword evidence="4 9" id="KW-0547">Nucleotide-binding</keyword>
<evidence type="ECO:0000256" key="3">
    <source>
        <dbReference type="ARBA" id="ARBA00022679"/>
    </source>
</evidence>
<evidence type="ECO:0000256" key="7">
    <source>
        <dbReference type="PROSITE-ProRule" id="PRU00706"/>
    </source>
</evidence>
<dbReference type="SUPFAM" id="SSF54919">
    <property type="entry name" value="Nucleoside diphosphate kinase, NDK"/>
    <property type="match status" value="1"/>
</dbReference>
<sequence>MSGNQERTFIAIKPDGVQRGLTGEIIARFERKGYQLVALKIVHISKEHAEAHYSDLSSKPFFNGLCEYLSSGPVVAMVWQGKNAAKGGRVLLGTTNPLDSAPGTIRGDFALDVGRNIIHGSDSVESAEKEIAHWFKPEELVSWTPVAKSQLYEKP</sequence>
<feature type="active site" description="Pros-phosphohistidine intermediate" evidence="7">
    <location>
        <position position="119"/>
    </location>
</feature>
<keyword evidence="12" id="KW-1185">Reference proteome</keyword>
<keyword evidence="5 9" id="KW-0418">Kinase</keyword>
<organism evidence="11 12">
    <name type="scientific">Planoprotostelium fungivorum</name>
    <dbReference type="NCBI Taxonomy" id="1890364"/>
    <lineage>
        <taxon>Eukaryota</taxon>
        <taxon>Amoebozoa</taxon>
        <taxon>Evosea</taxon>
        <taxon>Variosea</taxon>
        <taxon>Cavosteliida</taxon>
        <taxon>Cavosteliaceae</taxon>
        <taxon>Planoprotostelium</taxon>
    </lineage>
</organism>
<dbReference type="GO" id="GO:0004550">
    <property type="term" value="F:nucleoside diphosphate kinase activity"/>
    <property type="evidence" value="ECO:0007669"/>
    <property type="project" value="UniProtKB-EC"/>
</dbReference>
<evidence type="ECO:0000256" key="9">
    <source>
        <dbReference type="RuleBase" id="RU004013"/>
    </source>
</evidence>
<dbReference type="EC" id="2.7.4.6" evidence="9"/>
<evidence type="ECO:0000313" key="11">
    <source>
        <dbReference type="EMBL" id="PRP84870.1"/>
    </source>
</evidence>
<evidence type="ECO:0000256" key="2">
    <source>
        <dbReference type="ARBA" id="ARBA00008142"/>
    </source>
</evidence>
<dbReference type="Proteomes" id="UP000241769">
    <property type="component" value="Unassembled WGS sequence"/>
</dbReference>
<dbReference type="CDD" id="cd04413">
    <property type="entry name" value="NDPk_I"/>
    <property type="match status" value="1"/>
</dbReference>
<dbReference type="HAMAP" id="MF_00451">
    <property type="entry name" value="NDP_kinase"/>
    <property type="match status" value="1"/>
</dbReference>
<reference evidence="11 12" key="1">
    <citation type="journal article" date="2018" name="Genome Biol. Evol.">
        <title>Multiple Roots of Fruiting Body Formation in Amoebozoa.</title>
        <authorList>
            <person name="Hillmann F."/>
            <person name="Forbes G."/>
            <person name="Novohradska S."/>
            <person name="Ferling I."/>
            <person name="Riege K."/>
            <person name="Groth M."/>
            <person name="Westermann M."/>
            <person name="Marz M."/>
            <person name="Spaller T."/>
            <person name="Winckler T."/>
            <person name="Schaap P."/>
            <person name="Glockner G."/>
        </authorList>
    </citation>
    <scope>NUCLEOTIDE SEQUENCE [LARGE SCALE GENOMIC DNA]</scope>
    <source>
        <strain evidence="11 12">Jena</strain>
    </source>
</reference>
<proteinExistence type="inferred from homology"/>
<evidence type="ECO:0000256" key="8">
    <source>
        <dbReference type="RuleBase" id="RU004011"/>
    </source>
</evidence>
<evidence type="ECO:0000256" key="1">
    <source>
        <dbReference type="ARBA" id="ARBA00001946"/>
    </source>
</evidence>
<dbReference type="NCBIfam" id="NF001908">
    <property type="entry name" value="PRK00668.1"/>
    <property type="match status" value="1"/>
</dbReference>
<dbReference type="EMBL" id="MDYQ01000055">
    <property type="protein sequence ID" value="PRP84870.1"/>
    <property type="molecule type" value="Genomic_DNA"/>
</dbReference>
<dbReference type="PRINTS" id="PR01243">
    <property type="entry name" value="NUCDPKINASE"/>
</dbReference>
<evidence type="ECO:0000256" key="6">
    <source>
        <dbReference type="ARBA" id="ARBA00022840"/>
    </source>
</evidence>
<comment type="caution">
    <text evidence="11">The sequence shown here is derived from an EMBL/GenBank/DDBJ whole genome shotgun (WGS) entry which is preliminary data.</text>
</comment>
<comment type="similarity">
    <text evidence="2 7 8">Belongs to the NDK family.</text>
</comment>
<feature type="binding site" evidence="7">
    <location>
        <position position="106"/>
    </location>
    <ligand>
        <name>ATP</name>
        <dbReference type="ChEBI" id="CHEBI:30616"/>
    </ligand>
</feature>
<evidence type="ECO:0000256" key="4">
    <source>
        <dbReference type="ARBA" id="ARBA00022741"/>
    </source>
</evidence>
<gene>
    <name evidence="11" type="ORF">PROFUN_07524</name>
</gene>
<name>A0A2P6NLN0_9EUKA</name>
<feature type="binding site" evidence="7">
    <location>
        <position position="61"/>
    </location>
    <ligand>
        <name>ATP</name>
        <dbReference type="ChEBI" id="CHEBI:30616"/>
    </ligand>
</feature>
<dbReference type="Pfam" id="PF00334">
    <property type="entry name" value="NDK"/>
    <property type="match status" value="1"/>
</dbReference>
<dbReference type="InterPro" id="IPR023005">
    <property type="entry name" value="Nucleoside_diP_kinase_AS"/>
</dbReference>
<dbReference type="GO" id="GO:0005524">
    <property type="term" value="F:ATP binding"/>
    <property type="evidence" value="ECO:0007669"/>
    <property type="project" value="UniProtKB-KW"/>
</dbReference>
<dbReference type="GO" id="GO:0006241">
    <property type="term" value="P:CTP biosynthetic process"/>
    <property type="evidence" value="ECO:0007669"/>
    <property type="project" value="InterPro"/>
</dbReference>
<protein>
    <recommendedName>
        <fullName evidence="9">Nucleoside diphosphate kinase</fullName>
        <ecNumber evidence="9">2.7.4.6</ecNumber>
    </recommendedName>
</protein>
<evidence type="ECO:0000256" key="5">
    <source>
        <dbReference type="ARBA" id="ARBA00022777"/>
    </source>
</evidence>
<dbReference type="PANTHER" id="PTHR11349">
    <property type="entry name" value="NUCLEOSIDE DIPHOSPHATE KINASE"/>
    <property type="match status" value="1"/>
</dbReference>
<comment type="catalytic activity">
    <reaction evidence="9">
        <text>a 2'-deoxyribonucleoside 5'-diphosphate + ATP = a 2'-deoxyribonucleoside 5'-triphosphate + ADP</text>
        <dbReference type="Rhea" id="RHEA:44640"/>
        <dbReference type="ChEBI" id="CHEBI:30616"/>
        <dbReference type="ChEBI" id="CHEBI:61560"/>
        <dbReference type="ChEBI" id="CHEBI:73316"/>
        <dbReference type="ChEBI" id="CHEBI:456216"/>
        <dbReference type="EC" id="2.7.4.6"/>
    </reaction>
</comment>
<dbReference type="InParanoid" id="A0A2P6NLN0"/>
<keyword evidence="3 9" id="KW-0808">Transferase</keyword>
<dbReference type="InterPro" id="IPR034907">
    <property type="entry name" value="NDK-like_dom"/>
</dbReference>
<dbReference type="FunCoup" id="A0A2P6NLN0">
    <property type="interactions" value="499"/>
</dbReference>
<feature type="binding site" evidence="7">
    <location>
        <position position="13"/>
    </location>
    <ligand>
        <name>ATP</name>
        <dbReference type="ChEBI" id="CHEBI:30616"/>
    </ligand>
</feature>